<evidence type="ECO:0000256" key="1">
    <source>
        <dbReference type="SAM" id="MobiDB-lite"/>
    </source>
</evidence>
<dbReference type="Pfam" id="PF10536">
    <property type="entry name" value="PMD"/>
    <property type="match status" value="1"/>
</dbReference>
<accession>A0A2P5YR10</accession>
<dbReference type="PANTHER" id="PTHR46033">
    <property type="entry name" value="PROTEIN MAIN-LIKE 2"/>
    <property type="match status" value="1"/>
</dbReference>
<dbReference type="AlphaFoldDB" id="A0A2P5YR10"/>
<name>A0A2P5YR10_GOSBA</name>
<feature type="domain" description="Aminotransferase-like plant mobile" evidence="2">
    <location>
        <begin position="18"/>
        <end position="363"/>
    </location>
</feature>
<feature type="compositionally biased region" description="Basic and acidic residues" evidence="1">
    <location>
        <begin position="377"/>
        <end position="387"/>
    </location>
</feature>
<protein>
    <recommendedName>
        <fullName evidence="2">Aminotransferase-like plant mobile domain-containing protein</fullName>
    </recommendedName>
</protein>
<proteinExistence type="predicted"/>
<evidence type="ECO:0000313" key="3">
    <source>
        <dbReference type="EMBL" id="PPS17993.1"/>
    </source>
</evidence>
<dbReference type="Proteomes" id="UP000239757">
    <property type="component" value="Unassembled WGS sequence"/>
</dbReference>
<reference evidence="3 4" key="1">
    <citation type="submission" date="2015-01" db="EMBL/GenBank/DDBJ databases">
        <title>Genome of allotetraploid Gossypium barbadense reveals genomic plasticity and fiber elongation in cotton evolution.</title>
        <authorList>
            <person name="Chen X."/>
            <person name="Liu X."/>
            <person name="Zhao B."/>
            <person name="Zheng H."/>
            <person name="Hu Y."/>
            <person name="Lu G."/>
            <person name="Yang C."/>
            <person name="Chen J."/>
            <person name="Shan C."/>
            <person name="Zhang L."/>
            <person name="Zhou Y."/>
            <person name="Wang L."/>
            <person name="Guo W."/>
            <person name="Bai Y."/>
            <person name="Ruan J."/>
            <person name="Shangguan X."/>
            <person name="Mao Y."/>
            <person name="Jiang J."/>
            <person name="Zhu Y."/>
            <person name="Lei J."/>
            <person name="Kang H."/>
            <person name="Chen S."/>
            <person name="He X."/>
            <person name="Wang R."/>
            <person name="Wang Y."/>
            <person name="Chen J."/>
            <person name="Wang L."/>
            <person name="Yu S."/>
            <person name="Wang B."/>
            <person name="Wei J."/>
            <person name="Song S."/>
            <person name="Lu X."/>
            <person name="Gao Z."/>
            <person name="Gu W."/>
            <person name="Deng X."/>
            <person name="Ma D."/>
            <person name="Wang S."/>
            <person name="Liang W."/>
            <person name="Fang L."/>
            <person name="Cai C."/>
            <person name="Zhu X."/>
            <person name="Zhou B."/>
            <person name="Zhang Y."/>
            <person name="Chen Z."/>
            <person name="Xu S."/>
            <person name="Zhu R."/>
            <person name="Wang S."/>
            <person name="Zhang T."/>
            <person name="Zhao G."/>
        </authorList>
    </citation>
    <scope>NUCLEOTIDE SEQUENCE [LARGE SCALE GENOMIC DNA]</scope>
    <source>
        <strain evidence="4">cv. Xinhai21</strain>
        <tissue evidence="3">Leaf</tissue>
    </source>
</reference>
<dbReference type="OrthoDB" id="986911at2759"/>
<feature type="compositionally biased region" description="Low complexity" evidence="1">
    <location>
        <begin position="497"/>
        <end position="524"/>
    </location>
</feature>
<evidence type="ECO:0000313" key="4">
    <source>
        <dbReference type="Proteomes" id="UP000239757"/>
    </source>
</evidence>
<dbReference type="EMBL" id="KZ662880">
    <property type="protein sequence ID" value="PPS17993.1"/>
    <property type="molecule type" value="Genomic_DNA"/>
</dbReference>
<gene>
    <name evidence="3" type="ORF">GOBAR_AA02591</name>
</gene>
<dbReference type="GO" id="GO:0010073">
    <property type="term" value="P:meristem maintenance"/>
    <property type="evidence" value="ECO:0007669"/>
    <property type="project" value="InterPro"/>
</dbReference>
<feature type="compositionally biased region" description="Low complexity" evidence="1">
    <location>
        <begin position="474"/>
        <end position="488"/>
    </location>
</feature>
<organism evidence="3 4">
    <name type="scientific">Gossypium barbadense</name>
    <name type="common">Sea Island cotton</name>
    <name type="synonym">Hibiscus barbadensis</name>
    <dbReference type="NCBI Taxonomy" id="3634"/>
    <lineage>
        <taxon>Eukaryota</taxon>
        <taxon>Viridiplantae</taxon>
        <taxon>Streptophyta</taxon>
        <taxon>Embryophyta</taxon>
        <taxon>Tracheophyta</taxon>
        <taxon>Spermatophyta</taxon>
        <taxon>Magnoliopsida</taxon>
        <taxon>eudicotyledons</taxon>
        <taxon>Gunneridae</taxon>
        <taxon>Pentapetalae</taxon>
        <taxon>rosids</taxon>
        <taxon>malvids</taxon>
        <taxon>Malvales</taxon>
        <taxon>Malvaceae</taxon>
        <taxon>Malvoideae</taxon>
        <taxon>Gossypium</taxon>
    </lineage>
</organism>
<dbReference type="InterPro" id="IPR019557">
    <property type="entry name" value="AminoTfrase-like_pln_mobile"/>
</dbReference>
<dbReference type="PANTHER" id="PTHR46033:SF8">
    <property type="entry name" value="PROTEIN MAINTENANCE OF MERISTEMS-LIKE"/>
    <property type="match status" value="1"/>
</dbReference>
<evidence type="ECO:0000259" key="2">
    <source>
        <dbReference type="Pfam" id="PF10536"/>
    </source>
</evidence>
<feature type="region of interest" description="Disordered" evidence="1">
    <location>
        <begin position="465"/>
        <end position="555"/>
    </location>
</feature>
<feature type="compositionally biased region" description="Polar residues" evidence="1">
    <location>
        <begin position="393"/>
        <end position="421"/>
    </location>
</feature>
<dbReference type="InterPro" id="IPR044824">
    <property type="entry name" value="MAIN-like"/>
</dbReference>
<feature type="region of interest" description="Disordered" evidence="1">
    <location>
        <begin position="377"/>
        <end position="425"/>
    </location>
</feature>
<sequence>MTGPPSPLIEDYLREAGFWHVAMIGRGCKLDPKLISALIERWRPEMHTFHLPCGECTITLEDVHLQLGLPVDGDAVTRSVHSADWGAVCYELLGAIPDNINGGRIEMCWLRDTFSKPDDDSTELEKIRYARAYILQIIGGYLMPDLWLLKLVDFRVAGEFSWGSAVLATLYREMCGATRPNKVKIGGCLSLLQSWARFRFPFLHLKYNRMLKIYLIRWNYSASYARLPTCLEDIRLLLEQRSEAQFQWTPYEDPAIRVVIPDEYLQNPNAWHVKVLLVNFAIVEMHQSDRVLRQFGFRQPITVAPEVLDDHHKIDLWQLHTDWPRFWSHYIQMWEDRYDYIPTREPIIVPELACVPEYMPWFRIHGKPYLLSKEERQRQLRVQRDDDAGPSIAPTQSPRPATGPTQSPGPTVQQSTPTAQPLQMMPGTYPSPYMFPFSSPMAGWNAWPSSSPFPINRSGRLIYRQPSHEGSQKGPSGSSSFYQSPSPYMFQTPPPLMMQTPPQSLFYQGGSSSQHPQPESSPEQAQPPPEVGQRRNPTRNRRRPPCGTESDRHRH</sequence>